<evidence type="ECO:0000313" key="2">
    <source>
        <dbReference type="EMBL" id="KAF2496336.1"/>
    </source>
</evidence>
<sequence length="689" mass="75759">MSTQLESQFITAACNEPPTEPTKPSKFLLQEWWLEIGAVFLSLGSFCAMSGILLRQDKQPLSNWTFPTSLNTVVSILGTISRTTLAFATAACLGQQKWNWFHGRSNRLSAFERFDDATRGPWGGTLLFIALRMKHWAALGAFASVIFITFDPFLQAVITTYGDLNVSSVSSIPQLGRTSRLDLGWITGDQGCMLDGPRDITMVNNDTEYFFYTADIFQLYSWTITPDLGLNSALFGALSKSGLSGSSLAASCETGNCTWPTYTSLAICSACSDVSAHINSSRTYINDSFSDSTPPYWSVEYHLDAVQLINNESALFNASGDIVFGLNATANPAETISFRNSSALIVAFTTMKSPDSYLNGTTKWSESKPVASECALSFCVNEYTTTMVNNTVHEKVNNSYSARNHDSYGHLQDPENLCQMINVQNGYGLGAETNTNMSSSTNNLTAYCSQSFEYWKSFTGNSLWMKIGSLFNYSEPLNQWDLQLLGPEGDGGSTTKFNISVVTIISTIQYILDWSLGSQSTKSISEEMGGTCEFSPNPLVMGTMKNVSGGSQSQMMSVLFQTSNITSTFENISLSMSNYIRNIDQAEMVNGTTLQWVTHFKIQWAYLTAPITALVAGCVYVGLAIGQTRNLRLPAWKESIVPTLVYGLSKDDQEFLRDSGTKDLIGRARKTVKLRFDDDDGGVRKLKVV</sequence>
<dbReference type="Pfam" id="PF11374">
    <property type="entry name" value="DUF3176"/>
    <property type="match status" value="1"/>
</dbReference>
<dbReference type="EMBL" id="MU004188">
    <property type="protein sequence ID" value="KAF2496336.1"/>
    <property type="molecule type" value="Genomic_DNA"/>
</dbReference>
<evidence type="ECO:0000256" key="1">
    <source>
        <dbReference type="SAM" id="Phobius"/>
    </source>
</evidence>
<evidence type="ECO:0000313" key="3">
    <source>
        <dbReference type="Proteomes" id="UP000799750"/>
    </source>
</evidence>
<name>A0A6A6QVV9_9PEZI</name>
<keyword evidence="1" id="KW-1133">Transmembrane helix</keyword>
<dbReference type="InterPro" id="IPR021514">
    <property type="entry name" value="DUF3176"/>
</dbReference>
<keyword evidence="3" id="KW-1185">Reference proteome</keyword>
<gene>
    <name evidence="2" type="ORF">BU16DRAFT_617785</name>
</gene>
<accession>A0A6A6QVV9</accession>
<protein>
    <submittedName>
        <fullName evidence="2">Uncharacterized protein</fullName>
    </submittedName>
</protein>
<keyword evidence="1" id="KW-0812">Transmembrane</keyword>
<dbReference type="PANTHER" id="PTHR35394:SF5">
    <property type="entry name" value="DUF3176 DOMAIN-CONTAINING PROTEIN"/>
    <property type="match status" value="1"/>
</dbReference>
<keyword evidence="1" id="KW-0472">Membrane</keyword>
<proteinExistence type="predicted"/>
<dbReference type="AlphaFoldDB" id="A0A6A6QVV9"/>
<feature type="transmembrane region" description="Helical" evidence="1">
    <location>
        <begin position="32"/>
        <end position="54"/>
    </location>
</feature>
<feature type="transmembrane region" description="Helical" evidence="1">
    <location>
        <begin position="604"/>
        <end position="625"/>
    </location>
</feature>
<feature type="transmembrane region" description="Helical" evidence="1">
    <location>
        <begin position="136"/>
        <end position="158"/>
    </location>
</feature>
<dbReference type="PANTHER" id="PTHR35394">
    <property type="entry name" value="DUF3176 DOMAIN-CONTAINING PROTEIN"/>
    <property type="match status" value="1"/>
</dbReference>
<dbReference type="OrthoDB" id="5376804at2759"/>
<reference evidence="2" key="1">
    <citation type="journal article" date="2020" name="Stud. Mycol.">
        <title>101 Dothideomycetes genomes: a test case for predicting lifestyles and emergence of pathogens.</title>
        <authorList>
            <person name="Haridas S."/>
            <person name="Albert R."/>
            <person name="Binder M."/>
            <person name="Bloem J."/>
            <person name="Labutti K."/>
            <person name="Salamov A."/>
            <person name="Andreopoulos B."/>
            <person name="Baker S."/>
            <person name="Barry K."/>
            <person name="Bills G."/>
            <person name="Bluhm B."/>
            <person name="Cannon C."/>
            <person name="Castanera R."/>
            <person name="Culley D."/>
            <person name="Daum C."/>
            <person name="Ezra D."/>
            <person name="Gonzalez J."/>
            <person name="Henrissat B."/>
            <person name="Kuo A."/>
            <person name="Liang C."/>
            <person name="Lipzen A."/>
            <person name="Lutzoni F."/>
            <person name="Magnuson J."/>
            <person name="Mondo S."/>
            <person name="Nolan M."/>
            <person name="Ohm R."/>
            <person name="Pangilinan J."/>
            <person name="Park H.-J."/>
            <person name="Ramirez L."/>
            <person name="Alfaro M."/>
            <person name="Sun H."/>
            <person name="Tritt A."/>
            <person name="Yoshinaga Y."/>
            <person name="Zwiers L.-H."/>
            <person name="Turgeon B."/>
            <person name="Goodwin S."/>
            <person name="Spatafora J."/>
            <person name="Crous P."/>
            <person name="Grigoriev I."/>
        </authorList>
    </citation>
    <scope>NUCLEOTIDE SEQUENCE</scope>
    <source>
        <strain evidence="2">CBS 269.34</strain>
    </source>
</reference>
<dbReference type="Proteomes" id="UP000799750">
    <property type="component" value="Unassembled WGS sequence"/>
</dbReference>
<organism evidence="2 3">
    <name type="scientific">Lophium mytilinum</name>
    <dbReference type="NCBI Taxonomy" id="390894"/>
    <lineage>
        <taxon>Eukaryota</taxon>
        <taxon>Fungi</taxon>
        <taxon>Dikarya</taxon>
        <taxon>Ascomycota</taxon>
        <taxon>Pezizomycotina</taxon>
        <taxon>Dothideomycetes</taxon>
        <taxon>Pleosporomycetidae</taxon>
        <taxon>Mytilinidiales</taxon>
        <taxon>Mytilinidiaceae</taxon>
        <taxon>Lophium</taxon>
    </lineage>
</organism>